<dbReference type="Proteomes" id="UP000218968">
    <property type="component" value="Chromosome"/>
</dbReference>
<dbReference type="AlphaFoldDB" id="A0A290XIC0"/>
<accession>A0A290XIC0</accession>
<dbReference type="KEGG" id="lum:CNR27_13325"/>
<keyword evidence="2" id="KW-1185">Reference proteome</keyword>
<protein>
    <recommendedName>
        <fullName evidence="3">EF-hand domain-containing protein</fullName>
    </recommendedName>
</protein>
<evidence type="ECO:0000313" key="2">
    <source>
        <dbReference type="Proteomes" id="UP000218968"/>
    </source>
</evidence>
<proteinExistence type="predicted"/>
<dbReference type="EMBL" id="CP023406">
    <property type="protein sequence ID" value="ATD68890.1"/>
    <property type="molecule type" value="Genomic_DNA"/>
</dbReference>
<dbReference type="OrthoDB" id="5988095at2"/>
<sequence>MALFVTIAAVLLGLGWMSYTGAAALSGMAFRDMDWNEDGELTRREILQGFFSVKAVRSTEGQRSCVDYRWRDSDESIRLECRTEAAP</sequence>
<gene>
    <name evidence="1" type="ORF">CNR27_13325</name>
</gene>
<dbReference type="RefSeq" id="WP_096300665.1">
    <property type="nucleotide sequence ID" value="NZ_CP023406.1"/>
</dbReference>
<evidence type="ECO:0000313" key="1">
    <source>
        <dbReference type="EMBL" id="ATD68890.1"/>
    </source>
</evidence>
<organism evidence="1 2">
    <name type="scientific">Luteimonas chenhongjianii</name>
    <dbReference type="NCBI Taxonomy" id="2006110"/>
    <lineage>
        <taxon>Bacteria</taxon>
        <taxon>Pseudomonadati</taxon>
        <taxon>Pseudomonadota</taxon>
        <taxon>Gammaproteobacteria</taxon>
        <taxon>Lysobacterales</taxon>
        <taxon>Lysobacteraceae</taxon>
        <taxon>Luteimonas</taxon>
    </lineage>
</organism>
<evidence type="ECO:0008006" key="3">
    <source>
        <dbReference type="Google" id="ProtNLM"/>
    </source>
</evidence>
<name>A0A290XIC0_9GAMM</name>
<reference evidence="2" key="1">
    <citation type="submission" date="2017-09" db="EMBL/GenBank/DDBJ databases">
        <title>Luteimonas liuhanmingii sp.nov., isolated from the intestinal contents of Tibetan Plateau Pika in Yushu, Qinghai Province, China.</title>
        <authorList>
            <person name="Gui Z."/>
        </authorList>
    </citation>
    <scope>NUCLEOTIDE SEQUENCE [LARGE SCALE GENOMIC DNA]</scope>
    <source>
        <strain evidence="2">100111</strain>
    </source>
</reference>